<dbReference type="RefSeq" id="WP_137064302.1">
    <property type="nucleotide sequence ID" value="NZ_CP040748.1"/>
</dbReference>
<keyword evidence="4" id="KW-0186">Copper</keyword>
<dbReference type="Gene3D" id="2.60.40.1220">
    <property type="match status" value="1"/>
</dbReference>
<dbReference type="OrthoDB" id="5242236at2"/>
<dbReference type="InterPro" id="IPR014756">
    <property type="entry name" value="Ig_E-set"/>
</dbReference>
<dbReference type="InterPro" id="IPR007348">
    <property type="entry name" value="CopC_dom"/>
</dbReference>
<gene>
    <name evidence="9" type="ORF">FC770_01235</name>
</gene>
<comment type="subcellular location">
    <subcellularLocation>
        <location evidence="1">Cell envelope</location>
    </subcellularLocation>
</comment>
<dbReference type="SUPFAM" id="SSF81296">
    <property type="entry name" value="E set domains"/>
    <property type="match status" value="1"/>
</dbReference>
<dbReference type="GO" id="GO:0006825">
    <property type="term" value="P:copper ion transport"/>
    <property type="evidence" value="ECO:0007669"/>
    <property type="project" value="InterPro"/>
</dbReference>
<protein>
    <submittedName>
        <fullName evidence="9">Copper resistance protein CopC</fullName>
    </submittedName>
</protein>
<evidence type="ECO:0000259" key="8">
    <source>
        <dbReference type="Pfam" id="PF04234"/>
    </source>
</evidence>
<dbReference type="InterPro" id="IPR014755">
    <property type="entry name" value="Cu-Rt/internalin_Ig-like"/>
</dbReference>
<feature type="domain" description="CopC" evidence="8">
    <location>
        <begin position="35"/>
        <end position="127"/>
    </location>
</feature>
<dbReference type="GO" id="GO:0030313">
    <property type="term" value="C:cell envelope"/>
    <property type="evidence" value="ECO:0007669"/>
    <property type="project" value="UniProtKB-SubCell"/>
</dbReference>
<evidence type="ECO:0000256" key="3">
    <source>
        <dbReference type="ARBA" id="ARBA00022729"/>
    </source>
</evidence>
<feature type="compositionally biased region" description="Polar residues" evidence="5">
    <location>
        <begin position="135"/>
        <end position="147"/>
    </location>
</feature>
<dbReference type="Proteomes" id="UP000307808">
    <property type="component" value="Unassembled WGS sequence"/>
</dbReference>
<dbReference type="AlphaFoldDB" id="A0A4U2YQZ9"/>
<dbReference type="GO" id="GO:0005507">
    <property type="term" value="F:copper ion binding"/>
    <property type="evidence" value="ECO:0007669"/>
    <property type="project" value="InterPro"/>
</dbReference>
<dbReference type="PANTHER" id="PTHR34820:SF4">
    <property type="entry name" value="INNER MEMBRANE PROTEIN YEBZ"/>
    <property type="match status" value="1"/>
</dbReference>
<evidence type="ECO:0000256" key="6">
    <source>
        <dbReference type="SAM" id="Phobius"/>
    </source>
</evidence>
<evidence type="ECO:0000313" key="10">
    <source>
        <dbReference type="Proteomes" id="UP000307808"/>
    </source>
</evidence>
<keyword evidence="6" id="KW-0472">Membrane</keyword>
<accession>A0A4U2YQZ9</accession>
<proteinExistence type="predicted"/>
<dbReference type="GO" id="GO:0046688">
    <property type="term" value="P:response to copper ion"/>
    <property type="evidence" value="ECO:0007669"/>
    <property type="project" value="InterPro"/>
</dbReference>
<feature type="transmembrane region" description="Helical" evidence="6">
    <location>
        <begin position="166"/>
        <end position="189"/>
    </location>
</feature>
<dbReference type="EMBL" id="SZPY01000001">
    <property type="protein sequence ID" value="TKI63837.1"/>
    <property type="molecule type" value="Genomic_DNA"/>
</dbReference>
<feature type="chain" id="PRO_5038787475" evidence="7">
    <location>
        <begin position="37"/>
        <end position="199"/>
    </location>
</feature>
<dbReference type="InterPro" id="IPR032694">
    <property type="entry name" value="CopC/D"/>
</dbReference>
<keyword evidence="6" id="KW-1133">Transmembrane helix</keyword>
<keyword evidence="6" id="KW-0812">Transmembrane</keyword>
<keyword evidence="10" id="KW-1185">Reference proteome</keyword>
<keyword evidence="3 7" id="KW-0732">Signal</keyword>
<dbReference type="Pfam" id="PF04234">
    <property type="entry name" value="CopC"/>
    <property type="match status" value="1"/>
</dbReference>
<dbReference type="GO" id="GO:0042597">
    <property type="term" value="C:periplasmic space"/>
    <property type="evidence" value="ECO:0007669"/>
    <property type="project" value="InterPro"/>
</dbReference>
<name>A0A4U2YQZ9_9ACTN</name>
<evidence type="ECO:0000256" key="4">
    <source>
        <dbReference type="ARBA" id="ARBA00023008"/>
    </source>
</evidence>
<reference evidence="9 10" key="1">
    <citation type="submission" date="2019-04" db="EMBL/GenBank/DDBJ databases">
        <authorList>
            <person name="Dong K."/>
        </authorList>
    </citation>
    <scope>NUCLEOTIDE SEQUENCE [LARGE SCALE GENOMIC DNA]</scope>
    <source>
        <strain evidence="10">dk3543</strain>
    </source>
</reference>
<dbReference type="GO" id="GO:0005886">
    <property type="term" value="C:plasma membrane"/>
    <property type="evidence" value="ECO:0007669"/>
    <property type="project" value="TreeGrafter"/>
</dbReference>
<keyword evidence="2" id="KW-0479">Metal-binding</keyword>
<feature type="region of interest" description="Disordered" evidence="5">
    <location>
        <begin position="131"/>
        <end position="161"/>
    </location>
</feature>
<dbReference type="PANTHER" id="PTHR34820">
    <property type="entry name" value="INNER MEMBRANE PROTEIN YEBZ"/>
    <property type="match status" value="1"/>
</dbReference>
<comment type="caution">
    <text evidence="9">The sequence shown here is derived from an EMBL/GenBank/DDBJ whole genome shotgun (WGS) entry which is preliminary data.</text>
</comment>
<evidence type="ECO:0000256" key="5">
    <source>
        <dbReference type="SAM" id="MobiDB-lite"/>
    </source>
</evidence>
<evidence type="ECO:0000313" key="9">
    <source>
        <dbReference type="EMBL" id="TKI63837.1"/>
    </source>
</evidence>
<feature type="signal peptide" evidence="7">
    <location>
        <begin position="1"/>
        <end position="36"/>
    </location>
</feature>
<sequence length="199" mass="20004">MTRTRRPVAPALAAALTAGLVTVAMALGAAPAQAHAGLTGSTPEDGATLTELPAEVVLTFSEQVSGPATVVVTGPDGGGLQTGEAEVDGDEVRQAVERGQAGGAYTIAYRVISSDGHPITGQVRFTLELEGSESGVPNPTPSQSATDPNAPEGTGSAGSTDDTWSVSWLVAGGVLLLLVIVLLVAALVARTAKGRREPR</sequence>
<evidence type="ECO:0000256" key="1">
    <source>
        <dbReference type="ARBA" id="ARBA00004196"/>
    </source>
</evidence>
<evidence type="ECO:0000256" key="7">
    <source>
        <dbReference type="SAM" id="SignalP"/>
    </source>
</evidence>
<evidence type="ECO:0000256" key="2">
    <source>
        <dbReference type="ARBA" id="ARBA00022723"/>
    </source>
</evidence>
<organism evidence="9 10">
    <name type="scientific">Nocardioides jishulii</name>
    <dbReference type="NCBI Taxonomy" id="2575440"/>
    <lineage>
        <taxon>Bacteria</taxon>
        <taxon>Bacillati</taxon>
        <taxon>Actinomycetota</taxon>
        <taxon>Actinomycetes</taxon>
        <taxon>Propionibacteriales</taxon>
        <taxon>Nocardioidaceae</taxon>
        <taxon>Nocardioides</taxon>
    </lineage>
</organism>